<dbReference type="Pfam" id="PF04681">
    <property type="entry name" value="Bys1"/>
    <property type="match status" value="1"/>
</dbReference>
<dbReference type="Proteomes" id="UP000191342">
    <property type="component" value="Unassembled WGS sequence"/>
</dbReference>
<evidence type="ECO:0000256" key="1">
    <source>
        <dbReference type="SAM" id="MobiDB-lite"/>
    </source>
</evidence>
<proteinExistence type="predicted"/>
<evidence type="ECO:0000313" key="3">
    <source>
        <dbReference type="EMBL" id="OQE24915.1"/>
    </source>
</evidence>
<organism evidence="3 4">
    <name type="scientific">Penicillium flavigenum</name>
    <dbReference type="NCBI Taxonomy" id="254877"/>
    <lineage>
        <taxon>Eukaryota</taxon>
        <taxon>Fungi</taxon>
        <taxon>Dikarya</taxon>
        <taxon>Ascomycota</taxon>
        <taxon>Pezizomycotina</taxon>
        <taxon>Eurotiomycetes</taxon>
        <taxon>Eurotiomycetidae</taxon>
        <taxon>Eurotiales</taxon>
        <taxon>Aspergillaceae</taxon>
        <taxon>Penicillium</taxon>
    </lineage>
</organism>
<comment type="caution">
    <text evidence="3">The sequence shown here is derived from an EMBL/GenBank/DDBJ whole genome shotgun (WGS) entry which is preliminary data.</text>
</comment>
<dbReference type="AlphaFoldDB" id="A0A1V6TEW8"/>
<feature type="region of interest" description="Disordered" evidence="1">
    <location>
        <begin position="87"/>
        <end position="118"/>
    </location>
</feature>
<dbReference type="PANTHER" id="PTHR36195">
    <property type="entry name" value="DOMAIN PROTEIN, PUTATIVE (AFU_ORTHOLOGUE AFUA_5G01990)-RELATED-RELATED"/>
    <property type="match status" value="1"/>
</dbReference>
<evidence type="ECO:0008006" key="5">
    <source>
        <dbReference type="Google" id="ProtNLM"/>
    </source>
</evidence>
<name>A0A1V6TEW8_9EURO</name>
<feature type="chain" id="PRO_5012235330" description="Antigenic thaumatin-like protein" evidence="2">
    <location>
        <begin position="19"/>
        <end position="255"/>
    </location>
</feature>
<evidence type="ECO:0000256" key="2">
    <source>
        <dbReference type="SAM" id="SignalP"/>
    </source>
</evidence>
<evidence type="ECO:0000313" key="4">
    <source>
        <dbReference type="Proteomes" id="UP000191342"/>
    </source>
</evidence>
<dbReference type="OrthoDB" id="5144514at2759"/>
<gene>
    <name evidence="3" type="ORF">PENFLA_c009G02328</name>
</gene>
<keyword evidence="4" id="KW-1185">Reference proteome</keyword>
<accession>A0A1V6TEW8</accession>
<keyword evidence="2" id="KW-0732">Signal</keyword>
<dbReference type="EMBL" id="MLQL01000009">
    <property type="protein sequence ID" value="OQE24915.1"/>
    <property type="molecule type" value="Genomic_DNA"/>
</dbReference>
<feature type="signal peptide" evidence="2">
    <location>
        <begin position="1"/>
        <end position="18"/>
    </location>
</feature>
<reference evidence="4" key="1">
    <citation type="journal article" date="2017" name="Nat. Microbiol.">
        <title>Global analysis of biosynthetic gene clusters reveals vast potential of secondary metabolite production in Penicillium species.</title>
        <authorList>
            <person name="Nielsen J.C."/>
            <person name="Grijseels S."/>
            <person name="Prigent S."/>
            <person name="Ji B."/>
            <person name="Dainat J."/>
            <person name="Nielsen K.F."/>
            <person name="Frisvad J.C."/>
            <person name="Workman M."/>
            <person name="Nielsen J."/>
        </authorList>
    </citation>
    <scope>NUCLEOTIDE SEQUENCE [LARGE SCALE GENOMIC DNA]</scope>
    <source>
        <strain evidence="4">IBT 14082</strain>
    </source>
</reference>
<dbReference type="PANTHER" id="PTHR36195:SF6">
    <property type="entry name" value="SECRETED THAUMATIN-LIKE PROTEIN CALA"/>
    <property type="match status" value="1"/>
</dbReference>
<protein>
    <recommendedName>
        <fullName evidence="5">Antigenic thaumatin-like protein</fullName>
    </recommendedName>
</protein>
<sequence length="255" mass="26644">MRFNVLTLSALLAVTASARPVAVPDVKYVEETVWETVYETVYETATPISAPTNLPIQEVALPSSTSSVISSTLTPAVPTLSIPSTSVPTIVPTTTSAPSSTTSAPSSTTSSPAATGSGVSIVNNLPDTVYLWVVTETAGEMQTLASGETFHDTWLTNSNGGGISIKMSTTEICDSVLQFEYTQSGDVLFWDMSSINMLKTSPFVSAGFAVSISDESCPTSTCAPGDAYCTQSYQNPDDVNTLACGIDNAYTLTLG</sequence>
<dbReference type="InterPro" id="IPR006771">
    <property type="entry name" value="CetA-like"/>
</dbReference>